<dbReference type="GeneID" id="106809606"/>
<dbReference type="Proteomes" id="UP000695022">
    <property type="component" value="Unplaced"/>
</dbReference>
<sequence>MLFLHRFRHAGATATCKPENYRCSVIVRVAPPVERYIPVIAASFSNAAFRGRLVRQRMQESRRLFEETFREIELNSSSTVCWPTSSPCFPKFASGVCSSTLHVELEDQLAVCECNDFEADNDGCGASSHLHTFENHQQELQTSVPVNVDSARRMVHKEVQACVCEELSTECNPEISDIQCDVKKVHISSIIHEKSTSASLDSIILGSKDATGTDFPAIVDGHTLEPLGEMHTVFGLHDSTLGHVDSIDINGHHEVKELSCSGTDDDLAIDLTSLADQDSLISLRRNIEMELVWLEQAIQSRKKYLRFKKTLKT</sequence>
<name>A0ABM1E7R1_PRICU</name>
<proteinExistence type="predicted"/>
<dbReference type="PANTHER" id="PTHR16049">
    <property type="entry name" value="IQ DOMAIN-CONTAINING PROTEIN C"/>
    <property type="match status" value="1"/>
</dbReference>
<reference evidence="2" key="1">
    <citation type="submission" date="2025-08" db="UniProtKB">
        <authorList>
            <consortium name="RefSeq"/>
        </authorList>
    </citation>
    <scope>IDENTIFICATION</scope>
</reference>
<accession>A0ABM1E7R1</accession>
<organism evidence="1 2">
    <name type="scientific">Priapulus caudatus</name>
    <name type="common">Priapulid worm</name>
    <dbReference type="NCBI Taxonomy" id="37621"/>
    <lineage>
        <taxon>Eukaryota</taxon>
        <taxon>Metazoa</taxon>
        <taxon>Ecdysozoa</taxon>
        <taxon>Scalidophora</taxon>
        <taxon>Priapulida</taxon>
        <taxon>Priapulimorpha</taxon>
        <taxon>Priapulimorphida</taxon>
        <taxon>Priapulidae</taxon>
        <taxon>Priapulus</taxon>
    </lineage>
</organism>
<dbReference type="PANTHER" id="PTHR16049:SF8">
    <property type="entry name" value="IQ DOMAIN-CONTAINING PROTEIN C"/>
    <property type="match status" value="1"/>
</dbReference>
<dbReference type="InterPro" id="IPR042506">
    <property type="entry name" value="IQCC"/>
</dbReference>
<evidence type="ECO:0000313" key="2">
    <source>
        <dbReference type="RefSeq" id="XP_014668232.1"/>
    </source>
</evidence>
<evidence type="ECO:0000313" key="1">
    <source>
        <dbReference type="Proteomes" id="UP000695022"/>
    </source>
</evidence>
<dbReference type="PROSITE" id="PS50096">
    <property type="entry name" value="IQ"/>
    <property type="match status" value="1"/>
</dbReference>
<keyword evidence="1" id="KW-1185">Reference proteome</keyword>
<dbReference type="RefSeq" id="XP_014668232.1">
    <property type="nucleotide sequence ID" value="XM_014812746.1"/>
</dbReference>
<protein>
    <submittedName>
        <fullName evidence="2">Uncharacterized protein LOC106809606 isoform X1</fullName>
    </submittedName>
</protein>
<gene>
    <name evidence="2" type="primary">LOC106809606</name>
</gene>